<accession>A0AAJ5D1W6</accession>
<evidence type="ECO:0000313" key="4">
    <source>
        <dbReference type="Proteomes" id="UP000035086"/>
    </source>
</evidence>
<feature type="transmembrane region" description="Helical" evidence="1">
    <location>
        <begin position="42"/>
        <end position="57"/>
    </location>
</feature>
<evidence type="ECO:0000313" key="2">
    <source>
        <dbReference type="EMBL" id="APD13625.1"/>
    </source>
</evidence>
<keyword evidence="1" id="KW-0812">Transmembrane</keyword>
<proteinExistence type="predicted"/>
<protein>
    <submittedName>
        <fullName evidence="3">Uncharacterized protein</fullName>
    </submittedName>
</protein>
<evidence type="ECO:0000256" key="1">
    <source>
        <dbReference type="SAM" id="Phobius"/>
    </source>
</evidence>
<organism evidence="3 5">
    <name type="scientific">Pandoraea pulmonicola</name>
    <dbReference type="NCBI Taxonomy" id="93221"/>
    <lineage>
        <taxon>Bacteria</taxon>
        <taxon>Pseudomonadati</taxon>
        <taxon>Pseudomonadota</taxon>
        <taxon>Betaproteobacteria</taxon>
        <taxon>Burkholderiales</taxon>
        <taxon>Burkholderiaceae</taxon>
        <taxon>Pandoraea</taxon>
    </lineage>
</organism>
<keyword evidence="1" id="KW-0472">Membrane</keyword>
<evidence type="ECO:0000313" key="3">
    <source>
        <dbReference type="EMBL" id="SUA92122.1"/>
    </source>
</evidence>
<dbReference type="Proteomes" id="UP000035086">
    <property type="component" value="Chromosome"/>
</dbReference>
<reference evidence="3 5" key="3">
    <citation type="submission" date="2018-06" db="EMBL/GenBank/DDBJ databases">
        <authorList>
            <consortium name="Pathogen Informatics"/>
            <person name="Doyle S."/>
        </authorList>
    </citation>
    <scope>NUCLEOTIDE SEQUENCE [LARGE SCALE GENOMIC DNA]</scope>
    <source>
        <strain evidence="3 5">NCTC13159</strain>
    </source>
</reference>
<sequence length="59" mass="6395">MIKFTPETRMKLQSIGGFAVLGAAVTGVVVGKTDLPYDPRDVGAIVFAAVSALWLFRRR</sequence>
<dbReference type="KEGG" id="ppul:RO07_25610"/>
<dbReference type="EMBL" id="CP010310">
    <property type="protein sequence ID" value="APD13625.1"/>
    <property type="molecule type" value="Genomic_DNA"/>
</dbReference>
<keyword evidence="1" id="KW-1133">Transmembrane helix</keyword>
<evidence type="ECO:0000313" key="5">
    <source>
        <dbReference type="Proteomes" id="UP000254589"/>
    </source>
</evidence>
<dbReference type="EMBL" id="UGSJ01000001">
    <property type="protein sequence ID" value="SUA92122.1"/>
    <property type="molecule type" value="Genomic_DNA"/>
</dbReference>
<dbReference type="Proteomes" id="UP000254589">
    <property type="component" value="Unassembled WGS sequence"/>
</dbReference>
<name>A0AAJ5D1W6_PANPU</name>
<reference evidence="2" key="2">
    <citation type="submission" date="2016-11" db="EMBL/GenBank/DDBJ databases">
        <title>Complete Genome Sequencing of Pandoraea pulmonicola DSM 16583.</title>
        <authorList>
            <person name="Chan K.-G."/>
        </authorList>
    </citation>
    <scope>NUCLEOTIDE SEQUENCE</scope>
    <source>
        <strain evidence="2">DSM 16583</strain>
    </source>
</reference>
<dbReference type="AlphaFoldDB" id="A0AAJ5D1W6"/>
<feature type="transmembrane region" description="Helical" evidence="1">
    <location>
        <begin position="12"/>
        <end position="30"/>
    </location>
</feature>
<keyword evidence="4" id="KW-1185">Reference proteome</keyword>
<reference evidence="4" key="1">
    <citation type="submission" date="2014-12" db="EMBL/GenBank/DDBJ databases">
        <title>Complete Genome Sequencing of Pandoraea pulmonicola DSM 16583.</title>
        <authorList>
            <person name="Chan K.-G."/>
        </authorList>
    </citation>
    <scope>NUCLEOTIDE SEQUENCE [LARGE SCALE GENOMIC DNA]</scope>
    <source>
        <strain evidence="4">DSM 16583</strain>
    </source>
</reference>
<gene>
    <name evidence="3" type="ORF">NCTC13159_03643</name>
    <name evidence="2" type="ORF">RO07_25610</name>
</gene>